<proteinExistence type="predicted"/>
<dbReference type="InterPro" id="IPR011989">
    <property type="entry name" value="ARM-like"/>
</dbReference>
<dbReference type="Gene3D" id="1.25.10.10">
    <property type="entry name" value="Leucine-rich Repeat Variant"/>
    <property type="match status" value="1"/>
</dbReference>
<sequence length="928" mass="105115">MPEELALFDILLSHERPEAERLEALNSLRPFLSTDEAAEKLSVAARDEASVTVRTEMLFLLCAIPVTRLTQRAAYIDTFCWFACLEPERALRLQAVQQLAVLAAHVDTVQEILADTLVNDFDTRIQLACIFGLGNTVHKTADTIQKISAFIPVAPAVCKPGLLQLVKQFPLPAAAEQALHFLAPMESSHTRLEAVEFLASLPAPLPVVINTLSLQFLTETDQLVRKAIIQFLSGLKTTDPSLFAGIIAALHHMPDQPELLLLIKDRLAAHPELTGQLSRLFTESTAAGLKISLLTLLQHSDIPDLLISGLHDSNPYVREATLPYLHQHFTRHQSLIEPALVAAVKKEPLTVLRSELLYVLIHTGRKSADTETALITLALAETDHRLKIQLAEAATQFPVTAENKTSLLQLFREIMEGVYFPEHIKMQVRERLRTFSYSDSPELKQSLGVMLEQAKDITEVAEAYKLLKTLETDLHQLAPVMINVLYRHIASYPQAPLDEWVQQLGKMAAQDAAIRAELPYIVSLTKANWLLSETEKSDQTGAFLPAFKQTLLKKNGMQSFMEAERMLNEAWQNRTIKKAEVLALYRMLLSLPKTDGILQRLLNIMQTGKLVTPELVQISLDYLLTSIDKDGTYLVRKYLESTGFLDLEYRNRVMVLFTQENFRRYIQHNISGLHAKKRYGTLNDWEYSGWYSAYTDWPIAELVFSMEPGTLITQLFSAPPSPRDAPEATLQYIVLEHLFRKSGNTWAKSVFGNADNMATFLRLLSDNIRILPDGNGLRDRMVYVYWKKWNDYVRAMNGSPVPPELSNAAAEVYVAVCKVQQRLEPDFSGKKFPEILKGMNKEIIHQQWPWTSELWEIFEYRHFPKADPDQDAAQQLYQQAAKALQSGEMDRGHQLLKELVAHYSHTRLVKEQLSNINNALLRLEEQAK</sequence>
<gene>
    <name evidence="1" type="ORF">GWR21_25885</name>
</gene>
<dbReference type="Proteomes" id="UP000476411">
    <property type="component" value="Chromosome"/>
</dbReference>
<dbReference type="InterPro" id="IPR016024">
    <property type="entry name" value="ARM-type_fold"/>
</dbReference>
<dbReference type="AlphaFoldDB" id="A0A6B9ZKH1"/>
<name>A0A6B9ZKH1_9BACT</name>
<dbReference type="RefSeq" id="WP_162334612.1">
    <property type="nucleotide sequence ID" value="NZ_CP048113.1"/>
</dbReference>
<dbReference type="EMBL" id="CP048113">
    <property type="protein sequence ID" value="QHS62888.1"/>
    <property type="molecule type" value="Genomic_DNA"/>
</dbReference>
<evidence type="ECO:0000313" key="2">
    <source>
        <dbReference type="Proteomes" id="UP000476411"/>
    </source>
</evidence>
<reference evidence="1 2" key="1">
    <citation type="submission" date="2020-01" db="EMBL/GenBank/DDBJ databases">
        <title>Complete genome sequence of Chitinophaga sp. H33E-04 isolated from quinoa roots.</title>
        <authorList>
            <person name="Weon H.-Y."/>
            <person name="Lee S.A."/>
        </authorList>
    </citation>
    <scope>NUCLEOTIDE SEQUENCE [LARGE SCALE GENOMIC DNA]</scope>
    <source>
        <strain evidence="1 2">H33E-04</strain>
    </source>
</reference>
<accession>A0A6B9ZKH1</accession>
<keyword evidence="2" id="KW-1185">Reference proteome</keyword>
<protein>
    <submittedName>
        <fullName evidence="1">Uncharacterized protein</fullName>
    </submittedName>
</protein>
<dbReference type="SUPFAM" id="SSF48371">
    <property type="entry name" value="ARM repeat"/>
    <property type="match status" value="1"/>
</dbReference>
<evidence type="ECO:0000313" key="1">
    <source>
        <dbReference type="EMBL" id="QHS62888.1"/>
    </source>
</evidence>
<dbReference type="KEGG" id="chih:GWR21_25885"/>
<organism evidence="1 2">
    <name type="scientific">Chitinophaga agri</name>
    <dbReference type="NCBI Taxonomy" id="2703787"/>
    <lineage>
        <taxon>Bacteria</taxon>
        <taxon>Pseudomonadati</taxon>
        <taxon>Bacteroidota</taxon>
        <taxon>Chitinophagia</taxon>
        <taxon>Chitinophagales</taxon>
        <taxon>Chitinophagaceae</taxon>
        <taxon>Chitinophaga</taxon>
    </lineage>
</organism>